<dbReference type="InterPro" id="IPR001680">
    <property type="entry name" value="WD40_rpt"/>
</dbReference>
<dbReference type="SUPFAM" id="SSF50978">
    <property type="entry name" value="WD40 repeat-like"/>
    <property type="match status" value="1"/>
</dbReference>
<dbReference type="EMBL" id="LN483345">
    <property type="protein sequence ID" value="CDZ98815.1"/>
    <property type="molecule type" value="Genomic_DNA"/>
</dbReference>
<dbReference type="SMART" id="SM00320">
    <property type="entry name" value="WD40"/>
    <property type="match status" value="7"/>
</dbReference>
<sequence>MTSYAPAQVVKHPQLPTIGRSPEARHWRRYKSPTYIKEYAPIVHLQFAPSKPHRLAVTSSAEVKVYAPRTNKVVKNVSRFKETARSGEIREDGNLLVAGDDSGLVQVFNLNSREILKQIKHHAQPVHATRFSPHNLSQLLTASDDTTAALHDLTSSTPLMTFHGHTDYIRTAAFHPTSPSTIITGSYDTTVKLWDVRTGEAEMTLGHTGYAVECVLPHPSGGMLLSAGGPVVRAWDLAAGGKALKAVSNHQKTVTCLAWDGPGRRALSGSLDQMVKVWDVASWKVVHTMRYSAPILCLAISPDDTHIAAGLSDSTLSIRQRAPPKNAPSSSAFPADDTPLNPSTYTSFLSAGADLGQLIQTAETGRVKDKGKQKSAGEVGEIRVSDQKRNGRMRVYDRFLKEFRYGAALDAALKRDLPPTTSFTVIRELSARDGLRIALSGRDDISLEPVLRFLLRNITDTRFSAIAAQVTIVVLDLYAPVMGQSPLIDDLFVRLQKKVAEELKVQRDVVLGLKGMVDMLISNAMVSVKTAGAVRKEDSVTGTGSVAV</sequence>
<evidence type="ECO:0000256" key="5">
    <source>
        <dbReference type="ARBA" id="ARBA00023242"/>
    </source>
</evidence>
<dbReference type="PROSITE" id="PS00678">
    <property type="entry name" value="WD_REPEATS_1"/>
    <property type="match status" value="2"/>
</dbReference>
<evidence type="ECO:0000256" key="2">
    <source>
        <dbReference type="ARBA" id="ARBA00022552"/>
    </source>
</evidence>
<feature type="repeat" description="WD" evidence="6">
    <location>
        <begin position="247"/>
        <end position="288"/>
    </location>
</feature>
<evidence type="ECO:0000259" key="8">
    <source>
        <dbReference type="Pfam" id="PF09384"/>
    </source>
</evidence>
<keyword evidence="5" id="KW-0539">Nucleus</keyword>
<evidence type="ECO:0000256" key="6">
    <source>
        <dbReference type="PROSITE-ProRule" id="PRU00221"/>
    </source>
</evidence>
<name>A0A0F7SKH4_PHARH</name>
<feature type="region of interest" description="Disordered" evidence="7">
    <location>
        <begin position="319"/>
        <end position="338"/>
    </location>
</feature>
<reference evidence="9" key="1">
    <citation type="submission" date="2014-08" db="EMBL/GenBank/DDBJ databases">
        <authorList>
            <person name="Sharma Rahul"/>
            <person name="Thines Marco"/>
        </authorList>
    </citation>
    <scope>NUCLEOTIDE SEQUENCE</scope>
</reference>
<dbReference type="InterPro" id="IPR018983">
    <property type="entry name" value="U3_snoRNA-assocProt_15_C"/>
</dbReference>
<feature type="repeat" description="WD" evidence="6">
    <location>
        <begin position="162"/>
        <end position="204"/>
    </location>
</feature>
<dbReference type="PRINTS" id="PR00320">
    <property type="entry name" value="GPROTEINBRPT"/>
</dbReference>
<dbReference type="Pfam" id="PF09384">
    <property type="entry name" value="UTP15_C"/>
    <property type="match status" value="1"/>
</dbReference>
<dbReference type="GO" id="GO:0045943">
    <property type="term" value="P:positive regulation of transcription by RNA polymerase I"/>
    <property type="evidence" value="ECO:0007669"/>
    <property type="project" value="TreeGrafter"/>
</dbReference>
<dbReference type="AlphaFoldDB" id="A0A0F7SKH4"/>
<protein>
    <submittedName>
        <fullName evidence="9">Conserved WD40 repeat-containing protein</fullName>
    </submittedName>
</protein>
<dbReference type="PROSITE" id="PS50082">
    <property type="entry name" value="WD_REPEATS_2"/>
    <property type="match status" value="2"/>
</dbReference>
<dbReference type="InterPro" id="IPR015943">
    <property type="entry name" value="WD40/YVTN_repeat-like_dom_sf"/>
</dbReference>
<dbReference type="InterPro" id="IPR019775">
    <property type="entry name" value="WD40_repeat_CS"/>
</dbReference>
<evidence type="ECO:0000313" key="9">
    <source>
        <dbReference type="EMBL" id="CDZ98815.1"/>
    </source>
</evidence>
<dbReference type="GO" id="GO:0006364">
    <property type="term" value="P:rRNA processing"/>
    <property type="evidence" value="ECO:0007669"/>
    <property type="project" value="UniProtKB-KW"/>
</dbReference>
<keyword evidence="3 6" id="KW-0853">WD repeat</keyword>
<dbReference type="PANTHER" id="PTHR19924">
    <property type="entry name" value="UTP15 U3 SMALL NUCLEOLAR RNA-ASSOCIATED PROTEIN 15 FAMILY MEMBER"/>
    <property type="match status" value="1"/>
</dbReference>
<dbReference type="GO" id="GO:0005730">
    <property type="term" value="C:nucleolus"/>
    <property type="evidence" value="ECO:0007669"/>
    <property type="project" value="UniProtKB-SubCell"/>
</dbReference>
<accession>A0A0F7SKH4</accession>
<comment type="subcellular location">
    <subcellularLocation>
        <location evidence="1">Nucleus</location>
        <location evidence="1">Nucleolus</location>
    </subcellularLocation>
</comment>
<keyword evidence="4" id="KW-0677">Repeat</keyword>
<proteinExistence type="predicted"/>
<dbReference type="InterPro" id="IPR036322">
    <property type="entry name" value="WD40_repeat_dom_sf"/>
</dbReference>
<organism evidence="9">
    <name type="scientific">Phaffia rhodozyma</name>
    <name type="common">Yeast</name>
    <name type="synonym">Xanthophyllomyces dendrorhous</name>
    <dbReference type="NCBI Taxonomy" id="264483"/>
    <lineage>
        <taxon>Eukaryota</taxon>
        <taxon>Fungi</taxon>
        <taxon>Dikarya</taxon>
        <taxon>Basidiomycota</taxon>
        <taxon>Agaricomycotina</taxon>
        <taxon>Tremellomycetes</taxon>
        <taxon>Cystofilobasidiales</taxon>
        <taxon>Mrakiaceae</taxon>
        <taxon>Phaffia</taxon>
    </lineage>
</organism>
<evidence type="ECO:0000256" key="3">
    <source>
        <dbReference type="ARBA" id="ARBA00022574"/>
    </source>
</evidence>
<feature type="domain" description="U3 small nucleolar RNA-associated protein 15 C-terminal" evidence="8">
    <location>
        <begin position="376"/>
        <end position="520"/>
    </location>
</feature>
<dbReference type="CDD" id="cd00200">
    <property type="entry name" value="WD40"/>
    <property type="match status" value="1"/>
</dbReference>
<evidence type="ECO:0000256" key="1">
    <source>
        <dbReference type="ARBA" id="ARBA00004604"/>
    </source>
</evidence>
<dbReference type="PROSITE" id="PS50294">
    <property type="entry name" value="WD_REPEATS_REGION"/>
    <property type="match status" value="2"/>
</dbReference>
<keyword evidence="2" id="KW-0698">rRNA processing</keyword>
<evidence type="ECO:0000256" key="7">
    <source>
        <dbReference type="SAM" id="MobiDB-lite"/>
    </source>
</evidence>
<dbReference type="PANTHER" id="PTHR19924:SF26">
    <property type="entry name" value="U3 SMALL NUCLEOLAR RNA-ASSOCIATED PROTEIN 15 HOMOLOG"/>
    <property type="match status" value="1"/>
</dbReference>
<evidence type="ECO:0000256" key="4">
    <source>
        <dbReference type="ARBA" id="ARBA00022737"/>
    </source>
</evidence>
<dbReference type="InterPro" id="IPR020472">
    <property type="entry name" value="WD40_PAC1"/>
</dbReference>
<dbReference type="Gene3D" id="2.130.10.10">
    <property type="entry name" value="YVTN repeat-like/Quinoprotein amine dehydrogenase"/>
    <property type="match status" value="2"/>
</dbReference>
<dbReference type="Pfam" id="PF00400">
    <property type="entry name" value="WD40"/>
    <property type="match status" value="4"/>
</dbReference>